<evidence type="ECO:0000259" key="14">
    <source>
        <dbReference type="Pfam" id="PF00520"/>
    </source>
</evidence>
<evidence type="ECO:0000256" key="7">
    <source>
        <dbReference type="ARBA" id="ARBA00022958"/>
    </source>
</evidence>
<keyword evidence="11" id="KW-0407">Ion channel</keyword>
<reference evidence="15" key="1">
    <citation type="journal article" date="2023" name="G3 (Bethesda)">
        <title>A reference genome for the long-term kleptoplast-retaining sea slug Elysia crispata morphotype clarki.</title>
        <authorList>
            <person name="Eastman K.E."/>
            <person name="Pendleton A.L."/>
            <person name="Shaikh M.A."/>
            <person name="Suttiyut T."/>
            <person name="Ogas R."/>
            <person name="Tomko P."/>
            <person name="Gavelis G."/>
            <person name="Widhalm J.R."/>
            <person name="Wisecaver J.H."/>
        </authorList>
    </citation>
    <scope>NUCLEOTIDE SEQUENCE</scope>
    <source>
        <strain evidence="15">ECLA1</strain>
    </source>
</reference>
<proteinExistence type="predicted"/>
<feature type="compositionally biased region" description="Basic residues" evidence="12">
    <location>
        <begin position="697"/>
        <end position="723"/>
    </location>
</feature>
<evidence type="ECO:0000256" key="3">
    <source>
        <dbReference type="ARBA" id="ARBA00022538"/>
    </source>
</evidence>
<evidence type="ECO:0000256" key="8">
    <source>
        <dbReference type="ARBA" id="ARBA00022989"/>
    </source>
</evidence>
<evidence type="ECO:0000256" key="6">
    <source>
        <dbReference type="ARBA" id="ARBA00022882"/>
    </source>
</evidence>
<protein>
    <recommendedName>
        <fullName evidence="14">Ion transport domain-containing protein</fullName>
    </recommendedName>
</protein>
<keyword evidence="5" id="KW-0631">Potassium channel</keyword>
<feature type="compositionally biased region" description="Polar residues" evidence="12">
    <location>
        <begin position="728"/>
        <end position="747"/>
    </location>
</feature>
<sequence>MSYAKPVRCGENIEAVLMSVEATPKKSVRRSAELGVSQSSVHRILRHDLKMKPYHISVHQGLTPENALQRRTMCAWFLRQVREEEDFLRSVWFSDEAHFYLSGTVNSRNYVHWASERPDEVIERNLHVTKATAWVALSAQVVAIISILFIVLSTIALTLNTLPSLQDHADPTLNQDNKDLAVVEAICIGWFTLEYLARFWASPNKWKFFKGPLNVIDLLAIMPYFISLGLDETNKSTTEQFQNVRRVVQIFRIMRILRILKLARHSTGLQSLGYTLQRSYKELGMLLMFLAIFILLFSSLAYFAEKDEPGTKYESIPETFWWAAITMTTVGYGDIYPQTVLGKVVGSVCCVCGVLVIALPIPIIVNNFAEFYKDQMRREKAFKRREALEKAKRTGSIVSFHSINLRDAFARSVDLMEVNSPYHKPRGEGGHDGGDDGNGGAGGGDLCSLDGKRSQSAIMLGNHPSQHAGEEQIQHQHHHHHHHRDHQQQQQQQQAMFPYHQDRQDVLLTPCVPTGSCGDLATNVSTNNLLDADEESLKRMTTSQPLLNSQSQSMADGEDDSLGGLVVGKFGPGNGGAGGGSQNGDILVLASSGSVDKSCIELQQLPRQSSNASSNDTYTSCMTQPHGSPPRGGSANGGNGGHGELSGFHRPRQNLYVNPLDEPVEREVVQSPGGTCYDTVFKESHPDPPPHLPQPHHLFHHHHHHHPHHQQHHSHPSHHHPRRAPPLSYQQQQRHSNSFNSQQETRFSGSGSGSGNSGSGSDSPSGYGGNGARGNCAAPASSQTMTSAVSSFPTAAGTPTVPSASGSNSQIVQRLDDGFTATWERGQPSPYPTGHLLPLHPVSSSPENMCNLNVPPTPPQATSASPEHSPSDSSSLLHSDTCGAPFRKSSFKRYKSLSVEKHPRLSSLKDNRNFSSTDSLHINSSGRPRLKFRKASSLASRLHSSPSTGRKLANYHLISNSKPGLDADCPEKKPKVLQDRKKSDMQRSSPALITLEPVLAHRTPFTLSTKTSDDGHPAPPNAVSQEAVFLASIPPQSVDCIEPRTQNQQPRRPHLPQQNLSLTSPVSTTTPLSPSSRTFSSPGYSDEPMSAGQRRAHWRYFNANSHPQSSNCDNNLSMTSDMGVGGGRGGHLYRHASYPLTGQHLMTCINIDSPDDNNANLSPPPTHSNSSGRALNNNDINSNNYLDNMSSGNRQNNNIDTDNVETHPRLSARSFDPHFEGEEDEEEGVGAEEESNEGNNEEHEDGGRRKSCDNISKDWSLKKESENVIKTHSFSPTHFKKETSGDKRKPEENRGFVVGEEGDQSSHKGSSTSGLSSSPSSSGSLSEPHLLKSSPSSDLVVQHKSHRQSQGQGESHGSQVSKEMKSQSQSLYEPAESLADDSDSCGGQDPLSPFSPAVSDDNNSDSQQQSHMLVQQQEHTNQGIRFNFEPERQSVKANDKSDFHPF</sequence>
<keyword evidence="6" id="KW-0851">Voltage-gated channel</keyword>
<feature type="compositionally biased region" description="Low complexity" evidence="12">
    <location>
        <begin position="1399"/>
        <end position="1417"/>
    </location>
</feature>
<feature type="compositionally biased region" description="Polar residues" evidence="12">
    <location>
        <begin position="800"/>
        <end position="812"/>
    </location>
</feature>
<dbReference type="GO" id="GO:0008076">
    <property type="term" value="C:voltage-gated potassium channel complex"/>
    <property type="evidence" value="ECO:0007669"/>
    <property type="project" value="InterPro"/>
</dbReference>
<feature type="region of interest" description="Disordered" evidence="12">
    <location>
        <begin position="672"/>
        <end position="880"/>
    </location>
</feature>
<evidence type="ECO:0000256" key="10">
    <source>
        <dbReference type="ARBA" id="ARBA00023136"/>
    </source>
</evidence>
<feature type="compositionally biased region" description="Polar residues" evidence="12">
    <location>
        <begin position="842"/>
        <end position="851"/>
    </location>
</feature>
<dbReference type="Gene3D" id="1.10.287.70">
    <property type="match status" value="1"/>
</dbReference>
<feature type="region of interest" description="Disordered" evidence="12">
    <location>
        <begin position="605"/>
        <end position="650"/>
    </location>
</feature>
<feature type="compositionally biased region" description="Low complexity" evidence="12">
    <location>
        <begin position="860"/>
        <end position="880"/>
    </location>
</feature>
<feature type="compositionally biased region" description="Polar residues" evidence="12">
    <location>
        <begin position="605"/>
        <end position="626"/>
    </location>
</feature>
<feature type="compositionally biased region" description="Basic and acidic residues" evidence="12">
    <location>
        <begin position="969"/>
        <end position="985"/>
    </location>
</feature>
<feature type="compositionally biased region" description="Polar residues" evidence="12">
    <location>
        <begin position="780"/>
        <end position="793"/>
    </location>
</feature>
<keyword evidence="9" id="KW-0406">Ion transport</keyword>
<evidence type="ECO:0000256" key="2">
    <source>
        <dbReference type="ARBA" id="ARBA00022448"/>
    </source>
</evidence>
<feature type="compositionally biased region" description="Basic and acidic residues" evidence="12">
    <location>
        <begin position="425"/>
        <end position="434"/>
    </location>
</feature>
<feature type="transmembrane region" description="Helical" evidence="13">
    <location>
        <begin position="283"/>
        <end position="304"/>
    </location>
</feature>
<keyword evidence="7" id="KW-0630">Potassium</keyword>
<feature type="compositionally biased region" description="Low complexity" evidence="12">
    <location>
        <begin position="1060"/>
        <end position="1082"/>
    </location>
</feature>
<feature type="transmembrane region" description="Helical" evidence="13">
    <location>
        <begin position="134"/>
        <end position="160"/>
    </location>
</feature>
<evidence type="ECO:0000256" key="4">
    <source>
        <dbReference type="ARBA" id="ARBA00022692"/>
    </source>
</evidence>
<keyword evidence="16" id="KW-1185">Reference proteome</keyword>
<dbReference type="InterPro" id="IPR005821">
    <property type="entry name" value="Ion_trans_dom"/>
</dbReference>
<dbReference type="EMBL" id="JAWDGP010007062">
    <property type="protein sequence ID" value="KAK3730715.1"/>
    <property type="molecule type" value="Genomic_DNA"/>
</dbReference>
<evidence type="ECO:0000313" key="15">
    <source>
        <dbReference type="EMBL" id="KAK3730715.1"/>
    </source>
</evidence>
<feature type="region of interest" description="Disordered" evidence="12">
    <location>
        <begin position="960"/>
        <end position="988"/>
    </location>
</feature>
<dbReference type="Gene3D" id="1.20.120.350">
    <property type="entry name" value="Voltage-gated potassium channels. Chain C"/>
    <property type="match status" value="1"/>
</dbReference>
<evidence type="ECO:0000256" key="1">
    <source>
        <dbReference type="ARBA" id="ARBA00004141"/>
    </source>
</evidence>
<dbReference type="GO" id="GO:0005251">
    <property type="term" value="F:delayed rectifier potassium channel activity"/>
    <property type="evidence" value="ECO:0007669"/>
    <property type="project" value="TreeGrafter"/>
</dbReference>
<feature type="compositionally biased region" description="Basic and acidic residues" evidence="12">
    <location>
        <begin position="1428"/>
        <end position="1446"/>
    </location>
</feature>
<feature type="transmembrane region" description="Helical" evidence="13">
    <location>
        <begin position="344"/>
        <end position="365"/>
    </location>
</feature>
<feature type="region of interest" description="Disordered" evidence="12">
    <location>
        <begin position="1040"/>
        <end position="1091"/>
    </location>
</feature>
<dbReference type="InterPro" id="IPR003968">
    <property type="entry name" value="K_chnl_volt-dep_Kv"/>
</dbReference>
<keyword evidence="3" id="KW-0633">Potassium transport</keyword>
<dbReference type="PRINTS" id="PR01495">
    <property type="entry name" value="SHABCHANNEL"/>
</dbReference>
<feature type="compositionally biased region" description="Basic and acidic residues" evidence="12">
    <location>
        <begin position="1245"/>
        <end position="1269"/>
    </location>
</feature>
<dbReference type="PANTHER" id="PTHR11537:SF254">
    <property type="entry name" value="POTASSIUM VOLTAGE-GATED CHANNEL PROTEIN SHAB"/>
    <property type="match status" value="1"/>
</dbReference>
<dbReference type="InterPro" id="IPR027359">
    <property type="entry name" value="Volt_channel_dom_sf"/>
</dbReference>
<gene>
    <name evidence="15" type="ORF">RRG08_041493</name>
</gene>
<dbReference type="PRINTS" id="PR01491">
    <property type="entry name" value="KVCHANNEL"/>
</dbReference>
<feature type="transmembrane region" description="Helical" evidence="13">
    <location>
        <begin position="180"/>
        <end position="201"/>
    </location>
</feature>
<feature type="compositionally biased region" description="Polar residues" evidence="12">
    <location>
        <begin position="1189"/>
        <end position="1201"/>
    </location>
</feature>
<feature type="domain" description="Ion transport" evidence="14">
    <location>
        <begin position="140"/>
        <end position="375"/>
    </location>
</feature>
<dbReference type="InterPro" id="IPR003973">
    <property type="entry name" value="K_chnl_volt-dep_Kv2"/>
</dbReference>
<feature type="compositionally biased region" description="Basic and acidic residues" evidence="12">
    <location>
        <begin position="1279"/>
        <end position="1294"/>
    </location>
</feature>
<dbReference type="Proteomes" id="UP001283361">
    <property type="component" value="Unassembled WGS sequence"/>
</dbReference>
<feature type="transmembrane region" description="Helical" evidence="13">
    <location>
        <begin position="319"/>
        <end position="337"/>
    </location>
</feature>
<comment type="caution">
    <text evidence="15">The sequence shown here is derived from an EMBL/GenBank/DDBJ whole genome shotgun (WGS) entry which is preliminary data.</text>
</comment>
<feature type="compositionally biased region" description="Polar residues" evidence="12">
    <location>
        <begin position="913"/>
        <end position="926"/>
    </location>
</feature>
<keyword evidence="8 13" id="KW-1133">Transmembrane helix</keyword>
<keyword evidence="4 13" id="KW-0812">Transmembrane</keyword>
<feature type="compositionally biased region" description="Low complexity" evidence="12">
    <location>
        <begin position="1175"/>
        <end position="1188"/>
    </location>
</feature>
<name>A0AAE1CS19_9GAST</name>
<feature type="region of interest" description="Disordered" evidence="12">
    <location>
        <begin position="908"/>
        <end position="928"/>
    </location>
</feature>
<evidence type="ECO:0000256" key="9">
    <source>
        <dbReference type="ARBA" id="ARBA00023065"/>
    </source>
</evidence>
<feature type="region of interest" description="Disordered" evidence="12">
    <location>
        <begin position="420"/>
        <end position="448"/>
    </location>
</feature>
<comment type="subcellular location">
    <subcellularLocation>
        <location evidence="1">Membrane</location>
        <topology evidence="1">Multi-pass membrane protein</topology>
    </subcellularLocation>
</comment>
<feature type="compositionally biased region" description="Gly residues" evidence="12">
    <location>
        <begin position="634"/>
        <end position="644"/>
    </location>
</feature>
<feature type="region of interest" description="Disordered" evidence="12">
    <location>
        <begin position="466"/>
        <end position="495"/>
    </location>
</feature>
<feature type="compositionally biased region" description="Polar residues" evidence="12">
    <location>
        <begin position="1156"/>
        <end position="1174"/>
    </location>
</feature>
<accession>A0AAE1CS19</accession>
<dbReference type="InterPro" id="IPR028325">
    <property type="entry name" value="VG_K_chnl"/>
</dbReference>
<evidence type="ECO:0000256" key="12">
    <source>
        <dbReference type="SAM" id="MobiDB-lite"/>
    </source>
</evidence>
<feature type="compositionally biased region" description="Low complexity" evidence="12">
    <location>
        <begin position="1307"/>
        <end position="1326"/>
    </location>
</feature>
<dbReference type="FunFam" id="1.10.287.70:FF:000034">
    <property type="entry name" value="Potassium voltage-gated channel subfamily B member"/>
    <property type="match status" value="1"/>
</dbReference>
<feature type="region of interest" description="Disordered" evidence="12">
    <location>
        <begin position="1156"/>
        <end position="1446"/>
    </location>
</feature>
<feature type="compositionally biased region" description="Basic residues" evidence="12">
    <location>
        <begin position="475"/>
        <end position="485"/>
    </location>
</feature>
<keyword evidence="2" id="KW-0813">Transport</keyword>
<feature type="compositionally biased region" description="Gly residues" evidence="12">
    <location>
        <begin position="436"/>
        <end position="445"/>
    </location>
</feature>
<feature type="compositionally biased region" description="Low complexity" evidence="12">
    <location>
        <begin position="1348"/>
        <end position="1361"/>
    </location>
</feature>
<dbReference type="PRINTS" id="PR00169">
    <property type="entry name" value="KCHANNEL"/>
</dbReference>
<evidence type="ECO:0000256" key="13">
    <source>
        <dbReference type="SAM" id="Phobius"/>
    </source>
</evidence>
<evidence type="ECO:0000256" key="11">
    <source>
        <dbReference type="ARBA" id="ARBA00023303"/>
    </source>
</evidence>
<dbReference type="PANTHER" id="PTHR11537">
    <property type="entry name" value="VOLTAGE-GATED POTASSIUM CHANNEL"/>
    <property type="match status" value="1"/>
</dbReference>
<dbReference type="SUPFAM" id="SSF81324">
    <property type="entry name" value="Voltage-gated potassium channels"/>
    <property type="match status" value="1"/>
</dbReference>
<evidence type="ECO:0000256" key="5">
    <source>
        <dbReference type="ARBA" id="ARBA00022826"/>
    </source>
</evidence>
<dbReference type="GO" id="GO:0001508">
    <property type="term" value="P:action potential"/>
    <property type="evidence" value="ECO:0007669"/>
    <property type="project" value="TreeGrafter"/>
</dbReference>
<dbReference type="Pfam" id="PF00520">
    <property type="entry name" value="Ion_trans"/>
    <property type="match status" value="1"/>
</dbReference>
<evidence type="ECO:0000313" key="16">
    <source>
        <dbReference type="Proteomes" id="UP001283361"/>
    </source>
</evidence>
<keyword evidence="10 13" id="KW-0472">Membrane</keyword>
<organism evidence="15 16">
    <name type="scientific">Elysia crispata</name>
    <name type="common">lettuce slug</name>
    <dbReference type="NCBI Taxonomy" id="231223"/>
    <lineage>
        <taxon>Eukaryota</taxon>
        <taxon>Metazoa</taxon>
        <taxon>Spiralia</taxon>
        <taxon>Lophotrochozoa</taxon>
        <taxon>Mollusca</taxon>
        <taxon>Gastropoda</taxon>
        <taxon>Heterobranchia</taxon>
        <taxon>Euthyneura</taxon>
        <taxon>Panpulmonata</taxon>
        <taxon>Sacoglossa</taxon>
        <taxon>Placobranchoidea</taxon>
        <taxon>Plakobranchidae</taxon>
        <taxon>Elysia</taxon>
    </lineage>
</organism>
<feature type="compositionally biased region" description="Acidic residues" evidence="12">
    <location>
        <begin position="1221"/>
        <end position="1236"/>
    </location>
</feature>